<feature type="domain" description="Origin recognition complex subunit 4 C-terminal" evidence="6">
    <location>
        <begin position="131"/>
        <end position="192"/>
    </location>
</feature>
<proteinExistence type="predicted"/>
<gene>
    <name evidence="8" type="primary">LOC106814576</name>
</gene>
<accession>A0ABM1EQD1</accession>
<evidence type="ECO:0000256" key="1">
    <source>
        <dbReference type="ARBA" id="ARBA00004123"/>
    </source>
</evidence>
<dbReference type="InterPro" id="IPR016527">
    <property type="entry name" value="ORC4"/>
</dbReference>
<sequence>MSSVCPQDVIELLEKRVKSRFSHRQIYMFSGLSFEQYVGFYASSLSLPASFPDRAFRSRWNEHVKSLCADESVLATLQRLYDNSRDVGVFHRLMLLPLSKVEETQPYPQAGHVVESGRRLSIDTKAAMLHEYHKFAMKRSAVQKYSRAVVLKAFEHLQALEFVVPTTEGSSGNIQKEYKLMSLLVEPGQVASTLQTYAGLPTEIQQWAQSSIC</sequence>
<dbReference type="PANTHER" id="PTHR12087">
    <property type="entry name" value="ORIGIN RECOGNITION COMPLEX SUBUNIT 4"/>
    <property type="match status" value="1"/>
</dbReference>
<keyword evidence="5" id="KW-0539">Nucleus</keyword>
<evidence type="ECO:0000256" key="2">
    <source>
        <dbReference type="ARBA" id="ARBA00019083"/>
    </source>
</evidence>
<name>A0ABM1EQD1_PRICU</name>
<feature type="domain" description="Origin recognition complex subunit 4 C-terminal" evidence="6">
    <location>
        <begin position="43"/>
        <end position="130"/>
    </location>
</feature>
<evidence type="ECO:0000256" key="4">
    <source>
        <dbReference type="ARBA" id="ARBA00023125"/>
    </source>
</evidence>
<evidence type="ECO:0000256" key="3">
    <source>
        <dbReference type="ARBA" id="ARBA00022705"/>
    </source>
</evidence>
<keyword evidence="4" id="KW-0238">DNA-binding</keyword>
<keyword evidence="3" id="KW-0235">DNA replication</keyword>
<evidence type="ECO:0000313" key="8">
    <source>
        <dbReference type="RefSeq" id="XP_014674402.1"/>
    </source>
</evidence>
<organism evidence="7 8">
    <name type="scientific">Priapulus caudatus</name>
    <name type="common">Priapulid worm</name>
    <dbReference type="NCBI Taxonomy" id="37621"/>
    <lineage>
        <taxon>Eukaryota</taxon>
        <taxon>Metazoa</taxon>
        <taxon>Ecdysozoa</taxon>
        <taxon>Scalidophora</taxon>
        <taxon>Priapulida</taxon>
        <taxon>Priapulimorpha</taxon>
        <taxon>Priapulimorphida</taxon>
        <taxon>Priapulidae</taxon>
        <taxon>Priapulus</taxon>
    </lineage>
</organism>
<dbReference type="Pfam" id="PF14629">
    <property type="entry name" value="ORC4_C"/>
    <property type="match status" value="2"/>
</dbReference>
<evidence type="ECO:0000313" key="7">
    <source>
        <dbReference type="Proteomes" id="UP000695022"/>
    </source>
</evidence>
<evidence type="ECO:0000259" key="6">
    <source>
        <dbReference type="Pfam" id="PF14629"/>
    </source>
</evidence>
<dbReference type="GeneID" id="106814576"/>
<dbReference type="RefSeq" id="XP_014674402.1">
    <property type="nucleotide sequence ID" value="XM_014818916.1"/>
</dbReference>
<dbReference type="InterPro" id="IPR032705">
    <property type="entry name" value="ORC4_C"/>
</dbReference>
<comment type="subcellular location">
    <subcellularLocation>
        <location evidence="1">Nucleus</location>
    </subcellularLocation>
</comment>
<protein>
    <recommendedName>
        <fullName evidence="2">Origin recognition complex subunit 4</fullName>
    </recommendedName>
</protein>
<evidence type="ECO:0000256" key="5">
    <source>
        <dbReference type="ARBA" id="ARBA00023242"/>
    </source>
</evidence>
<dbReference type="Proteomes" id="UP000695022">
    <property type="component" value="Unplaced"/>
</dbReference>
<keyword evidence="7" id="KW-1185">Reference proteome</keyword>
<dbReference type="PANTHER" id="PTHR12087:SF0">
    <property type="entry name" value="ORIGIN RECOGNITION COMPLEX SUBUNIT 4"/>
    <property type="match status" value="1"/>
</dbReference>
<reference evidence="8" key="1">
    <citation type="submission" date="2025-08" db="UniProtKB">
        <authorList>
            <consortium name="RefSeq"/>
        </authorList>
    </citation>
    <scope>IDENTIFICATION</scope>
</reference>